<dbReference type="Proteomes" id="UP001303408">
    <property type="component" value="Chromosome"/>
</dbReference>
<proteinExistence type="predicted"/>
<name>A0AA96JA14_9MICO</name>
<evidence type="ECO:0000313" key="1">
    <source>
        <dbReference type="EMBL" id="WNM27897.1"/>
    </source>
</evidence>
<gene>
    <name evidence="1" type="ORF">RN607_02510</name>
</gene>
<dbReference type="AlphaFoldDB" id="A0AA96JA14"/>
<dbReference type="EMBL" id="CP134880">
    <property type="protein sequence ID" value="WNM27897.1"/>
    <property type="molecule type" value="Genomic_DNA"/>
</dbReference>
<dbReference type="RefSeq" id="WP_313544114.1">
    <property type="nucleotide sequence ID" value="NZ_CP134880.1"/>
</dbReference>
<protein>
    <submittedName>
        <fullName evidence="1">Uncharacterized protein</fullName>
    </submittedName>
</protein>
<accession>A0AA96JA14</accession>
<organism evidence="1">
    <name type="scientific">Demequina capsici</name>
    <dbReference type="NCBI Taxonomy" id="3075620"/>
    <lineage>
        <taxon>Bacteria</taxon>
        <taxon>Bacillati</taxon>
        <taxon>Actinomycetota</taxon>
        <taxon>Actinomycetes</taxon>
        <taxon>Micrococcales</taxon>
        <taxon>Demequinaceae</taxon>
        <taxon>Demequina</taxon>
    </lineage>
</organism>
<dbReference type="KEGG" id="dcp:RN607_02510"/>
<reference evidence="1" key="1">
    <citation type="submission" date="2023-09" db="EMBL/GenBank/DDBJ databases">
        <title>Demequina sp. a novel bacteria isolated from Capsicum annuum.</title>
        <authorList>
            <person name="Humaira Z."/>
            <person name="Lee J."/>
            <person name="Cho D."/>
        </authorList>
    </citation>
    <scope>NUCLEOTIDE SEQUENCE</scope>
    <source>
        <strain evidence="1">PMTSA13</strain>
    </source>
</reference>
<sequence>MRWQEILDRFRPVTAPGGAAESAEHVAERSGPVLELAPVFAALDADLDAAARLTAQAEALAVERLEQARRDAAADVARARREAPAREADAAASILADAAAEDAALMQRARDDAARLLDARSPRVAEAADAVVATLQADLGAAS</sequence>